<dbReference type="PANTHER" id="PTHR37523:SF1">
    <property type="entry name" value="CALCINEURIN-LIKE PHOSPHOESTERASE DOMAIN-CONTAINING PROTEIN"/>
    <property type="match status" value="1"/>
</dbReference>
<dbReference type="eggNOG" id="arCOG01145">
    <property type="taxonomic scope" value="Archaea"/>
</dbReference>
<dbReference type="OrthoDB" id="50367at2157"/>
<name>A8MBL6_CALMQ</name>
<dbReference type="SUPFAM" id="SSF56300">
    <property type="entry name" value="Metallo-dependent phosphatases"/>
    <property type="match status" value="1"/>
</dbReference>
<sequence length="321" mass="36220">MSKLKLLLISDLHGSETAYRKLANAIKYYKVDAVVFAGDLAGKVLVPVIKVGDSYRIPLINEDKLLKPSEAEGKIKELRGSGYHVRIVTEEEYERMRNDKDYLNKVFNETLTNDIVEYLNIIDERYRQQGIKMYIIPGNDDPVDVINGVNSRQWSSIIPFDENTVNLNSHVLVGLGYSNITPWRTHRELSEEEMYERLSKLMNKLDKGEYSRTILVVHVPPYGTVIDQAPMLTSDFKVVRRGGEAVLTHVGSTSVKRIIEEYKPLMSLHGHIHESGGVDAIKVDGVKIPVFNAGSEYQYGVLRGIIISIDGSKVNYIPVRG</sequence>
<dbReference type="EMBL" id="CP000852">
    <property type="protein sequence ID" value="ABW02749.1"/>
    <property type="molecule type" value="Genomic_DNA"/>
</dbReference>
<evidence type="ECO:0000313" key="1">
    <source>
        <dbReference type="EMBL" id="ABW02749.1"/>
    </source>
</evidence>
<dbReference type="KEGG" id="cma:Cmaq_1932"/>
<keyword evidence="2" id="KW-1185">Reference proteome</keyword>
<accession>A8MBL6</accession>
<dbReference type="PANTHER" id="PTHR37523">
    <property type="entry name" value="METALLOPHOSPHOESTERASE"/>
    <property type="match status" value="1"/>
</dbReference>
<gene>
    <name evidence="1" type="ordered locus">Cmaq_1932</name>
</gene>
<dbReference type="Gene3D" id="3.60.21.10">
    <property type="match status" value="2"/>
</dbReference>
<dbReference type="CDD" id="cd00838">
    <property type="entry name" value="MPP_superfamily"/>
    <property type="match status" value="1"/>
</dbReference>
<protein>
    <submittedName>
        <fullName evidence="1">Metallophosphoesterase</fullName>
    </submittedName>
</protein>
<dbReference type="Proteomes" id="UP000001137">
    <property type="component" value="Chromosome"/>
</dbReference>
<dbReference type="HOGENOM" id="CLU_041441_5_0_2"/>
<organism evidence="1 2">
    <name type="scientific">Caldivirga maquilingensis (strain ATCC 700844 / DSM 13496 / JCM 10307 / IC-167)</name>
    <dbReference type="NCBI Taxonomy" id="397948"/>
    <lineage>
        <taxon>Archaea</taxon>
        <taxon>Thermoproteota</taxon>
        <taxon>Thermoprotei</taxon>
        <taxon>Thermoproteales</taxon>
        <taxon>Thermoproteaceae</taxon>
        <taxon>Caldivirga</taxon>
    </lineage>
</organism>
<dbReference type="AlphaFoldDB" id="A8MBL6"/>
<evidence type="ECO:0000313" key="2">
    <source>
        <dbReference type="Proteomes" id="UP000001137"/>
    </source>
</evidence>
<dbReference type="InterPro" id="IPR029052">
    <property type="entry name" value="Metallo-depent_PP-like"/>
</dbReference>
<dbReference type="GeneID" id="5709559"/>
<dbReference type="RefSeq" id="WP_012186968.1">
    <property type="nucleotide sequence ID" value="NC_009954.1"/>
</dbReference>
<dbReference type="STRING" id="397948.Cmaq_1932"/>
<reference evidence="1 2" key="1">
    <citation type="submission" date="2007-10" db="EMBL/GenBank/DDBJ databases">
        <title>Complete sequence of Caldivirga maquilingensis IC-167.</title>
        <authorList>
            <consortium name="US DOE Joint Genome Institute"/>
            <person name="Copeland A."/>
            <person name="Lucas S."/>
            <person name="Lapidus A."/>
            <person name="Barry K."/>
            <person name="Glavina del Rio T."/>
            <person name="Dalin E."/>
            <person name="Tice H."/>
            <person name="Pitluck S."/>
            <person name="Saunders E."/>
            <person name="Brettin T."/>
            <person name="Bruce D."/>
            <person name="Detter J.C."/>
            <person name="Han C."/>
            <person name="Schmutz J."/>
            <person name="Larimer F."/>
            <person name="Land M."/>
            <person name="Hauser L."/>
            <person name="Kyrpides N."/>
            <person name="Ivanova N."/>
            <person name="Biddle J.F."/>
            <person name="Zhang Z."/>
            <person name="Fitz-Gibbon S.T."/>
            <person name="Lowe T.M."/>
            <person name="Saltikov C."/>
            <person name="House C.H."/>
            <person name="Richardson P."/>
        </authorList>
    </citation>
    <scope>NUCLEOTIDE SEQUENCE [LARGE SCALE GENOMIC DNA]</scope>
    <source>
        <strain evidence="2">ATCC 700844 / DSM 13496 / JCM 10307 / IC-167</strain>
    </source>
</reference>
<proteinExistence type="predicted"/>